<sequence>MNNIQIITNLILLSKCSEGYYKLNGHLNKYQSEKGHVKSYQHTIECNNSYKSINYPFLDLEITKIIHDLKNLLNPLSTLLQNDDKSNTFLQECAACYQSDFEKVISHYESIRKKLYNQDVNLLTVLDLYLDNFIILDPTLHNFKINLGDFCNKINNLYLYDPNFIVTVKKNSHNQVELNKESI</sequence>
<accession>A0A6C0E5V6</accession>
<proteinExistence type="predicted"/>
<reference evidence="1" key="1">
    <citation type="journal article" date="2020" name="Nature">
        <title>Giant virus diversity and host interactions through global metagenomics.</title>
        <authorList>
            <person name="Schulz F."/>
            <person name="Roux S."/>
            <person name="Paez-Espino D."/>
            <person name="Jungbluth S."/>
            <person name="Walsh D.A."/>
            <person name="Denef V.J."/>
            <person name="McMahon K.D."/>
            <person name="Konstantinidis K.T."/>
            <person name="Eloe-Fadrosh E.A."/>
            <person name="Kyrpides N.C."/>
            <person name="Woyke T."/>
        </authorList>
    </citation>
    <scope>NUCLEOTIDE SEQUENCE</scope>
    <source>
        <strain evidence="1">GVMAG-M-3300023179-150</strain>
    </source>
</reference>
<organism evidence="1">
    <name type="scientific">viral metagenome</name>
    <dbReference type="NCBI Taxonomy" id="1070528"/>
    <lineage>
        <taxon>unclassified sequences</taxon>
        <taxon>metagenomes</taxon>
        <taxon>organismal metagenomes</taxon>
    </lineage>
</organism>
<protein>
    <submittedName>
        <fullName evidence="1">Uncharacterized protein</fullName>
    </submittedName>
</protein>
<dbReference type="AlphaFoldDB" id="A0A6C0E5V6"/>
<evidence type="ECO:0000313" key="1">
    <source>
        <dbReference type="EMBL" id="QHT24444.1"/>
    </source>
</evidence>
<dbReference type="EMBL" id="MN739745">
    <property type="protein sequence ID" value="QHT24444.1"/>
    <property type="molecule type" value="Genomic_DNA"/>
</dbReference>
<name>A0A6C0E5V6_9ZZZZ</name>